<comment type="subcellular location">
    <subcellularLocation>
        <location evidence="1">Membrane</location>
        <topology evidence="1">Multi-pass membrane protein</topology>
    </subcellularLocation>
</comment>
<dbReference type="InterPro" id="IPR039421">
    <property type="entry name" value="Type_1_exporter"/>
</dbReference>
<dbReference type="Proteomes" id="UP001600888">
    <property type="component" value="Unassembled WGS sequence"/>
</dbReference>
<gene>
    <name evidence="7" type="ORF">FJTKL_04525</name>
</gene>
<dbReference type="InterPro" id="IPR003439">
    <property type="entry name" value="ABC_transporter-like_ATP-bd"/>
</dbReference>
<evidence type="ECO:0000259" key="6">
    <source>
        <dbReference type="Pfam" id="PF00005"/>
    </source>
</evidence>
<keyword evidence="3" id="KW-1133">Transmembrane helix</keyword>
<keyword evidence="2" id="KW-0812">Transmembrane</keyword>
<evidence type="ECO:0000256" key="1">
    <source>
        <dbReference type="ARBA" id="ARBA00004141"/>
    </source>
</evidence>
<accession>A0ABR4DT52</accession>
<keyword evidence="4" id="KW-0472">Membrane</keyword>
<keyword evidence="8" id="KW-1185">Reference proteome</keyword>
<evidence type="ECO:0000313" key="8">
    <source>
        <dbReference type="Proteomes" id="UP001600888"/>
    </source>
</evidence>
<dbReference type="SUPFAM" id="SSF52540">
    <property type="entry name" value="P-loop containing nucleoside triphosphate hydrolases"/>
    <property type="match status" value="1"/>
</dbReference>
<dbReference type="PANTHER" id="PTHR24221:SF213">
    <property type="entry name" value="ABC MULTIDRUG TRANSPORTER (EUROFUNG)"/>
    <property type="match status" value="1"/>
</dbReference>
<dbReference type="Gene3D" id="1.20.1560.10">
    <property type="entry name" value="ABC transporter type 1, transmembrane domain"/>
    <property type="match status" value="1"/>
</dbReference>
<feature type="domain" description="ABC transporter" evidence="6">
    <location>
        <begin position="50"/>
        <end position="108"/>
    </location>
</feature>
<comment type="caution">
    <text evidence="7">The sequence shown here is derived from an EMBL/GenBank/DDBJ whole genome shotgun (WGS) entry which is preliminary data.</text>
</comment>
<feature type="region of interest" description="Disordered" evidence="5">
    <location>
        <begin position="95"/>
        <end position="123"/>
    </location>
</feature>
<evidence type="ECO:0000256" key="3">
    <source>
        <dbReference type="ARBA" id="ARBA00022989"/>
    </source>
</evidence>
<dbReference type="InterPro" id="IPR027417">
    <property type="entry name" value="P-loop_NTPase"/>
</dbReference>
<dbReference type="EMBL" id="JBAWTH010000186">
    <property type="protein sequence ID" value="KAL2273462.1"/>
    <property type="molecule type" value="Genomic_DNA"/>
</dbReference>
<dbReference type="Pfam" id="PF00005">
    <property type="entry name" value="ABC_tran"/>
    <property type="match status" value="1"/>
</dbReference>
<dbReference type="Gene3D" id="3.40.50.300">
    <property type="entry name" value="P-loop containing nucleotide triphosphate hydrolases"/>
    <property type="match status" value="1"/>
</dbReference>
<name>A0ABR4DT52_9PEZI</name>
<proteinExistence type="predicted"/>
<evidence type="ECO:0000256" key="5">
    <source>
        <dbReference type="SAM" id="MobiDB-lite"/>
    </source>
</evidence>
<dbReference type="PANTHER" id="PTHR24221">
    <property type="entry name" value="ATP-BINDING CASSETTE SUB-FAMILY B"/>
    <property type="match status" value="1"/>
</dbReference>
<protein>
    <recommendedName>
        <fullName evidence="6">ABC transporter domain-containing protein</fullName>
    </recommendedName>
</protein>
<reference evidence="7 8" key="1">
    <citation type="submission" date="2024-03" db="EMBL/GenBank/DDBJ databases">
        <title>A high-quality draft genome sequence of Diaporthe vaccinii, a causative agent of upright dieback and viscid rot disease in cranberry plants.</title>
        <authorList>
            <person name="Sarrasin M."/>
            <person name="Lang B.F."/>
            <person name="Burger G."/>
        </authorList>
    </citation>
    <scope>NUCLEOTIDE SEQUENCE [LARGE SCALE GENOMIC DNA]</scope>
    <source>
        <strain evidence="7 8">IS7</strain>
    </source>
</reference>
<sequence>MLAACEFFSVIDTPLPERGWLKDPEVYATEDIVFDKVTFAYPSRPEIKILDQLDLCIEAGKITAIVGFSGSGKSTIVGLVQRWYTLSQQQVIAKATQRNSDEKSKEDQRVEGDNFGPNGVELQESGTPVVLQSVVTTCGHSLDDVDNKWWRSQIGLV</sequence>
<evidence type="ECO:0000256" key="4">
    <source>
        <dbReference type="ARBA" id="ARBA00023136"/>
    </source>
</evidence>
<evidence type="ECO:0000313" key="7">
    <source>
        <dbReference type="EMBL" id="KAL2273462.1"/>
    </source>
</evidence>
<dbReference type="InterPro" id="IPR036640">
    <property type="entry name" value="ABC1_TM_sf"/>
</dbReference>
<evidence type="ECO:0000256" key="2">
    <source>
        <dbReference type="ARBA" id="ARBA00022692"/>
    </source>
</evidence>
<organism evidence="7 8">
    <name type="scientific">Diaporthe vaccinii</name>
    <dbReference type="NCBI Taxonomy" id="105482"/>
    <lineage>
        <taxon>Eukaryota</taxon>
        <taxon>Fungi</taxon>
        <taxon>Dikarya</taxon>
        <taxon>Ascomycota</taxon>
        <taxon>Pezizomycotina</taxon>
        <taxon>Sordariomycetes</taxon>
        <taxon>Sordariomycetidae</taxon>
        <taxon>Diaporthales</taxon>
        <taxon>Diaporthaceae</taxon>
        <taxon>Diaporthe</taxon>
        <taxon>Diaporthe eres species complex</taxon>
    </lineage>
</organism>
<feature type="compositionally biased region" description="Basic and acidic residues" evidence="5">
    <location>
        <begin position="99"/>
        <end position="112"/>
    </location>
</feature>